<gene>
    <name evidence="2" type="ORF">AVDCRST_MAG67-2631</name>
</gene>
<proteinExistence type="predicted"/>
<reference evidence="2" key="1">
    <citation type="submission" date="2020-02" db="EMBL/GenBank/DDBJ databases">
        <authorList>
            <person name="Meier V. D."/>
        </authorList>
    </citation>
    <scope>NUCLEOTIDE SEQUENCE</scope>
    <source>
        <strain evidence="2">AVDCRST_MAG67</strain>
    </source>
</reference>
<sequence>MAFVCGTSAGTGAVAGSPRAERGTASTTFRWQERRHVLYDGARCEGPGTADSAPMM</sequence>
<evidence type="ECO:0000256" key="1">
    <source>
        <dbReference type="SAM" id="MobiDB-lite"/>
    </source>
</evidence>
<dbReference type="AlphaFoldDB" id="A0A6J4T0J6"/>
<feature type="compositionally biased region" description="Low complexity" evidence="1">
    <location>
        <begin position="1"/>
        <end position="17"/>
    </location>
</feature>
<name>A0A6J4T0J6_9ACTN</name>
<evidence type="ECO:0000313" key="2">
    <source>
        <dbReference type="EMBL" id="CAA9509953.1"/>
    </source>
</evidence>
<accession>A0A6J4T0J6</accession>
<feature type="region of interest" description="Disordered" evidence="1">
    <location>
        <begin position="1"/>
        <end position="26"/>
    </location>
</feature>
<organism evidence="2">
    <name type="scientific">uncultured Solirubrobacteraceae bacterium</name>
    <dbReference type="NCBI Taxonomy" id="1162706"/>
    <lineage>
        <taxon>Bacteria</taxon>
        <taxon>Bacillati</taxon>
        <taxon>Actinomycetota</taxon>
        <taxon>Thermoleophilia</taxon>
        <taxon>Solirubrobacterales</taxon>
        <taxon>Solirubrobacteraceae</taxon>
        <taxon>environmental samples</taxon>
    </lineage>
</organism>
<protein>
    <submittedName>
        <fullName evidence="2">Uncharacterized protein</fullName>
    </submittedName>
</protein>
<dbReference type="EMBL" id="CADCVQ010000108">
    <property type="protein sequence ID" value="CAA9509953.1"/>
    <property type="molecule type" value="Genomic_DNA"/>
</dbReference>